<evidence type="ECO:0000256" key="1">
    <source>
        <dbReference type="SAM" id="MobiDB-lite"/>
    </source>
</evidence>
<gene>
    <name evidence="2" type="ORF">LIER_04667</name>
</gene>
<evidence type="ECO:0000313" key="2">
    <source>
        <dbReference type="EMBL" id="GAA0144150.1"/>
    </source>
</evidence>
<dbReference type="Proteomes" id="UP001454036">
    <property type="component" value="Unassembled WGS sequence"/>
</dbReference>
<keyword evidence="3" id="KW-1185">Reference proteome</keyword>
<reference evidence="2 3" key="1">
    <citation type="submission" date="2024-01" db="EMBL/GenBank/DDBJ databases">
        <title>The complete chloroplast genome sequence of Lithospermum erythrorhizon: insights into the phylogenetic relationship among Boraginaceae species and the maternal lineages of purple gromwells.</title>
        <authorList>
            <person name="Okada T."/>
            <person name="Watanabe K."/>
        </authorList>
    </citation>
    <scope>NUCLEOTIDE SEQUENCE [LARGE SCALE GENOMIC DNA]</scope>
</reference>
<dbReference type="EMBL" id="BAABME010000609">
    <property type="protein sequence ID" value="GAA0144150.1"/>
    <property type="molecule type" value="Genomic_DNA"/>
</dbReference>
<proteinExistence type="predicted"/>
<organism evidence="2 3">
    <name type="scientific">Lithospermum erythrorhizon</name>
    <name type="common">Purple gromwell</name>
    <name type="synonym">Lithospermum officinale var. erythrorhizon</name>
    <dbReference type="NCBI Taxonomy" id="34254"/>
    <lineage>
        <taxon>Eukaryota</taxon>
        <taxon>Viridiplantae</taxon>
        <taxon>Streptophyta</taxon>
        <taxon>Embryophyta</taxon>
        <taxon>Tracheophyta</taxon>
        <taxon>Spermatophyta</taxon>
        <taxon>Magnoliopsida</taxon>
        <taxon>eudicotyledons</taxon>
        <taxon>Gunneridae</taxon>
        <taxon>Pentapetalae</taxon>
        <taxon>asterids</taxon>
        <taxon>lamiids</taxon>
        <taxon>Boraginales</taxon>
        <taxon>Boraginaceae</taxon>
        <taxon>Boraginoideae</taxon>
        <taxon>Lithospermeae</taxon>
        <taxon>Lithospermum</taxon>
    </lineage>
</organism>
<sequence length="425" mass="48309">MDARVPKAWVLVEKADRPNFPPTDDTSTALEKLRRIFRHKLHWNIFREEGVLIGADLVHDREFDLSRDPGEILLAAKETALPNIVPLVDMRGKRPIAFKRVKAVKKAASSPRPSFIAELPPRPSASVNQTPTLHWPLLSQVPHPSLLLMCVCLLRILLLPFLSKCLPKEVSLKGSRNRPRQILSSLTCRGRYSAICEGIPFKSNLQCFHAVRPLLLEGLCKGYSNNPKPLKVYGDMCRHLIQLARRAKYLGEENKDLKAQPPSEKAASLEEELAKVKGELVESWRINVTLNTEKKKLVEDYLGLRKKHKEVVSQRDKLQSYSSGFDLQITQLSGYWDVVVVEASRATKEKSPEFLDALGPNAAYVVYSFVRKYKEKHPVIRSDYEEFQEGYNSYWFAELSFDAPSEDEEEEKGEGEAPHTREVAP</sequence>
<feature type="compositionally biased region" description="Acidic residues" evidence="1">
    <location>
        <begin position="404"/>
        <end position="413"/>
    </location>
</feature>
<comment type="caution">
    <text evidence="2">The sequence shown here is derived from an EMBL/GenBank/DDBJ whole genome shotgun (WGS) entry which is preliminary data.</text>
</comment>
<feature type="compositionally biased region" description="Basic and acidic residues" evidence="1">
    <location>
        <begin position="414"/>
        <end position="425"/>
    </location>
</feature>
<protein>
    <submittedName>
        <fullName evidence="2">Uncharacterized protein</fullName>
    </submittedName>
</protein>
<name>A0AAV3NXT3_LITER</name>
<accession>A0AAV3NXT3</accession>
<evidence type="ECO:0000313" key="3">
    <source>
        <dbReference type="Proteomes" id="UP001454036"/>
    </source>
</evidence>
<feature type="region of interest" description="Disordered" evidence="1">
    <location>
        <begin position="403"/>
        <end position="425"/>
    </location>
</feature>
<dbReference type="AlphaFoldDB" id="A0AAV3NXT3"/>